<name>A0ABQ1MF93_9BACT</name>
<sequence>MKENFIYKPQKWEQLIATKNVFLIFILSLGFINKNQACDCTEPDFVRSNFSSDLIFQGKLIGFEDTESDDVLAIFKVINIYKGTYSDSTIKVDGPQNLLNKKESNISSCSWKGMKGVKYILYLQKDKEGQYQAGYCMRRVVFGSENWEKEIEWLNDSNINYKNIYFNYSEVDSKPFLNGLEKKLRKVVESNDEQNFIAIELKVNEEGKLVEANLINSTIKQKVEKIYDRYISAYDAYPNASTKLEKEVLKFAQSLKEWTPGQINDKNVNVKIKMVIYTDEASKNVRADLN</sequence>
<reference evidence="2" key="1">
    <citation type="journal article" date="2019" name="Int. J. Syst. Evol. Microbiol.">
        <title>The Global Catalogue of Microorganisms (GCM) 10K type strain sequencing project: providing services to taxonomists for standard genome sequencing and annotation.</title>
        <authorList>
            <consortium name="The Broad Institute Genomics Platform"/>
            <consortium name="The Broad Institute Genome Sequencing Center for Infectious Disease"/>
            <person name="Wu L."/>
            <person name="Ma J."/>
        </authorList>
    </citation>
    <scope>NUCLEOTIDE SEQUENCE [LARGE SCALE GENOMIC DNA]</scope>
    <source>
        <strain evidence="2">CGMCC 1.10832</strain>
    </source>
</reference>
<dbReference type="RefSeq" id="WP_188464160.1">
    <property type="nucleotide sequence ID" value="NZ_BAABHU010000008.1"/>
</dbReference>
<evidence type="ECO:0000313" key="1">
    <source>
        <dbReference type="EMBL" id="GGC39546.1"/>
    </source>
</evidence>
<proteinExistence type="predicted"/>
<organism evidence="1 2">
    <name type="scientific">Marivirga lumbricoides</name>
    <dbReference type="NCBI Taxonomy" id="1046115"/>
    <lineage>
        <taxon>Bacteria</taxon>
        <taxon>Pseudomonadati</taxon>
        <taxon>Bacteroidota</taxon>
        <taxon>Cytophagia</taxon>
        <taxon>Cytophagales</taxon>
        <taxon>Marivirgaceae</taxon>
        <taxon>Marivirga</taxon>
    </lineage>
</organism>
<protein>
    <submittedName>
        <fullName evidence="1">Uncharacterized protein</fullName>
    </submittedName>
</protein>
<dbReference type="EMBL" id="BMEC01000008">
    <property type="protein sequence ID" value="GGC39546.1"/>
    <property type="molecule type" value="Genomic_DNA"/>
</dbReference>
<comment type="caution">
    <text evidence="1">The sequence shown here is derived from an EMBL/GenBank/DDBJ whole genome shotgun (WGS) entry which is preliminary data.</text>
</comment>
<dbReference type="Proteomes" id="UP000636010">
    <property type="component" value="Unassembled WGS sequence"/>
</dbReference>
<gene>
    <name evidence="1" type="ORF">GCM10011506_26290</name>
</gene>
<keyword evidence="2" id="KW-1185">Reference proteome</keyword>
<evidence type="ECO:0000313" key="2">
    <source>
        <dbReference type="Proteomes" id="UP000636010"/>
    </source>
</evidence>
<accession>A0ABQ1MF93</accession>